<reference evidence="2 3" key="1">
    <citation type="journal article" date="2024" name="Plant J.">
        <title>Genome sequences and population genomics reveal climatic adaptation and genomic divergence between two closely related sweetgum species.</title>
        <authorList>
            <person name="Xu W.Q."/>
            <person name="Ren C.Q."/>
            <person name="Zhang X.Y."/>
            <person name="Comes H.P."/>
            <person name="Liu X.H."/>
            <person name="Li Y.G."/>
            <person name="Kettle C.J."/>
            <person name="Jalonen R."/>
            <person name="Gaisberger H."/>
            <person name="Ma Y.Z."/>
            <person name="Qiu Y.X."/>
        </authorList>
    </citation>
    <scope>NUCLEOTIDE SEQUENCE [LARGE SCALE GENOMIC DNA]</scope>
    <source>
        <strain evidence="2">Hangzhou</strain>
    </source>
</reference>
<dbReference type="AlphaFoldDB" id="A0AAP0X408"/>
<evidence type="ECO:0000256" key="1">
    <source>
        <dbReference type="SAM" id="Coils"/>
    </source>
</evidence>
<dbReference type="PANTHER" id="PTHR36362">
    <property type="entry name" value="DNA-DIRECTED RNA POLYMERASE SUBUNIT BETA"/>
    <property type="match status" value="1"/>
</dbReference>
<name>A0AAP0X408_LIQFO</name>
<evidence type="ECO:0000313" key="2">
    <source>
        <dbReference type="EMBL" id="KAK9289376.1"/>
    </source>
</evidence>
<keyword evidence="3" id="KW-1185">Reference proteome</keyword>
<dbReference type="Proteomes" id="UP001415857">
    <property type="component" value="Unassembled WGS sequence"/>
</dbReference>
<evidence type="ECO:0000313" key="3">
    <source>
        <dbReference type="Proteomes" id="UP001415857"/>
    </source>
</evidence>
<sequence>MERDKLMSQIEEHGSHVVDVEILKKSYDDRLLEAKLQVEELIRRISNMEVKMNNDEANNSKQKTKLRMRLHWTQAKLDAFRGRYKEVVDELNFMNKKYEEAAGNLKGRLALKGIEVLNLKKELAAAKGQ</sequence>
<dbReference type="PANTHER" id="PTHR36362:SF3">
    <property type="entry name" value="PROTEIN HOOK HOMOLOG 3-LIKE"/>
    <property type="match status" value="1"/>
</dbReference>
<organism evidence="2 3">
    <name type="scientific">Liquidambar formosana</name>
    <name type="common">Formosan gum</name>
    <dbReference type="NCBI Taxonomy" id="63359"/>
    <lineage>
        <taxon>Eukaryota</taxon>
        <taxon>Viridiplantae</taxon>
        <taxon>Streptophyta</taxon>
        <taxon>Embryophyta</taxon>
        <taxon>Tracheophyta</taxon>
        <taxon>Spermatophyta</taxon>
        <taxon>Magnoliopsida</taxon>
        <taxon>eudicotyledons</taxon>
        <taxon>Gunneridae</taxon>
        <taxon>Pentapetalae</taxon>
        <taxon>Saxifragales</taxon>
        <taxon>Altingiaceae</taxon>
        <taxon>Liquidambar</taxon>
    </lineage>
</organism>
<dbReference type="EMBL" id="JBBPBK010000002">
    <property type="protein sequence ID" value="KAK9289376.1"/>
    <property type="molecule type" value="Genomic_DNA"/>
</dbReference>
<protein>
    <submittedName>
        <fullName evidence="2">Uncharacterized protein</fullName>
    </submittedName>
</protein>
<proteinExistence type="predicted"/>
<dbReference type="GO" id="GO:0012505">
    <property type="term" value="C:endomembrane system"/>
    <property type="evidence" value="ECO:0007669"/>
    <property type="project" value="TreeGrafter"/>
</dbReference>
<comment type="caution">
    <text evidence="2">The sequence shown here is derived from an EMBL/GenBank/DDBJ whole genome shotgun (WGS) entry which is preliminary data.</text>
</comment>
<gene>
    <name evidence="2" type="ORF">L1049_007531</name>
</gene>
<accession>A0AAP0X408</accession>
<keyword evidence="1" id="KW-0175">Coiled coil</keyword>
<feature type="coiled-coil region" evidence="1">
    <location>
        <begin position="24"/>
        <end position="58"/>
    </location>
</feature>